<dbReference type="RefSeq" id="WP_158154179.1">
    <property type="nucleotide sequence ID" value="NZ_CP056030.1"/>
</dbReference>
<evidence type="ECO:0000313" key="2">
    <source>
        <dbReference type="Proteomes" id="UP000509568"/>
    </source>
</evidence>
<gene>
    <name evidence="1" type="ORF">HWQ56_03130</name>
</gene>
<dbReference type="EMBL" id="CP056030">
    <property type="protein sequence ID" value="QKZ02848.1"/>
    <property type="molecule type" value="Genomic_DNA"/>
</dbReference>
<dbReference type="AlphaFoldDB" id="A0A7D5HLB2"/>
<organism evidence="1 2">
    <name type="scientific">Pseudomonas eucalypticola</name>
    <dbReference type="NCBI Taxonomy" id="2599595"/>
    <lineage>
        <taxon>Bacteria</taxon>
        <taxon>Pseudomonadati</taxon>
        <taxon>Pseudomonadota</taxon>
        <taxon>Gammaproteobacteria</taxon>
        <taxon>Pseudomonadales</taxon>
        <taxon>Pseudomonadaceae</taxon>
        <taxon>Pseudomonas</taxon>
    </lineage>
</organism>
<sequence length="254" mass="27969">MSQITDLSKGQRVAMLRTFNVDAGWRVMEADQEQAECAAVVANGLLAFVKGVSKKYRQDAQNAYLYATMAADKKCGNYGEGEQWYKVFCDVMGLAGWVVKESSFRSYNATERNFSMEKVAIEILKGAVIAAAMGPAGTVSALETARKAVDAVGKDDEAVTLFDRSAKKDRGGNFGIGSVVEEDGDVCMALGIVQYKGAKATTSVLFSKWDRADLEIYQAKTVFWMDEMGVEDSRDEIRSIIREARKKKMKETPI</sequence>
<name>A0A7D5HLB2_9PSED</name>
<reference evidence="1 2" key="1">
    <citation type="submission" date="2020-06" db="EMBL/GenBank/DDBJ databases">
        <title>Pseudomonas eucalypticola sp. nov., an endophyte of Eucalyptus dunnii leaves with biocontrol ability of eucalyptus leaf blight.</title>
        <authorList>
            <person name="Liu Y."/>
            <person name="Song Z."/>
            <person name="Zeng H."/>
            <person name="Lu M."/>
            <person name="Wang X."/>
            <person name="Lian X."/>
            <person name="Zhang Q."/>
        </authorList>
    </citation>
    <scope>NUCLEOTIDE SEQUENCE [LARGE SCALE GENOMIC DNA]</scope>
    <source>
        <strain evidence="1 2">NP-1</strain>
    </source>
</reference>
<accession>A0A7D5HLB2</accession>
<dbReference type="KEGG" id="pez:HWQ56_03130"/>
<evidence type="ECO:0000313" key="1">
    <source>
        <dbReference type="EMBL" id="QKZ02848.1"/>
    </source>
</evidence>
<keyword evidence="2" id="KW-1185">Reference proteome</keyword>
<protein>
    <submittedName>
        <fullName evidence="1">Uncharacterized protein</fullName>
    </submittedName>
</protein>
<dbReference type="Proteomes" id="UP000509568">
    <property type="component" value="Chromosome"/>
</dbReference>
<proteinExistence type="predicted"/>